<dbReference type="PROSITE" id="PS51352">
    <property type="entry name" value="THIOREDOXIN_2"/>
    <property type="match status" value="1"/>
</dbReference>
<dbReference type="Proteomes" id="UP000244201">
    <property type="component" value="Chromosome"/>
</dbReference>
<dbReference type="OrthoDB" id="9790194at2"/>
<gene>
    <name evidence="3" type="ORF">SLUN_12485</name>
</gene>
<name>A0A2R4TE45_9ACTN</name>
<dbReference type="InterPro" id="IPR000866">
    <property type="entry name" value="AhpC/TSA"/>
</dbReference>
<dbReference type="GO" id="GO:0016209">
    <property type="term" value="F:antioxidant activity"/>
    <property type="evidence" value="ECO:0007669"/>
    <property type="project" value="InterPro"/>
</dbReference>
<dbReference type="KEGG" id="slk:SLUN_12485"/>
<feature type="compositionally biased region" description="Polar residues" evidence="1">
    <location>
        <begin position="29"/>
        <end position="46"/>
    </location>
</feature>
<sequence length="187" mass="19339">MLALTALTACSSSGDDSSAESPVAPSTPVDGSTSAPAERSASQSSAAPAETAKQLRFTAKTVDGKAFEGSSLAGKDAVLWFWAPWCGECRREAPHVAAVQAATNKDEAVFVGVAGLGQPSDMRAFVEDYKVGAFEHIADLDGTIWKRFGVVQQPAYAFVDGSGKVGVVRGELGEKALADKVAELTGD</sequence>
<keyword evidence="4" id="KW-1185">Reference proteome</keyword>
<dbReference type="EMBL" id="CP026304">
    <property type="protein sequence ID" value="AVZ77406.1"/>
    <property type="molecule type" value="Genomic_DNA"/>
</dbReference>
<feature type="compositionally biased region" description="Low complexity" evidence="1">
    <location>
        <begin position="11"/>
        <end position="21"/>
    </location>
</feature>
<protein>
    <recommendedName>
        <fullName evidence="2">Thioredoxin domain-containing protein</fullName>
    </recommendedName>
</protein>
<dbReference type="AlphaFoldDB" id="A0A2R4TE45"/>
<evidence type="ECO:0000256" key="1">
    <source>
        <dbReference type="SAM" id="MobiDB-lite"/>
    </source>
</evidence>
<dbReference type="InterPro" id="IPR013766">
    <property type="entry name" value="Thioredoxin_domain"/>
</dbReference>
<dbReference type="InterPro" id="IPR050553">
    <property type="entry name" value="Thioredoxin_ResA/DsbE_sf"/>
</dbReference>
<feature type="region of interest" description="Disordered" evidence="1">
    <location>
        <begin position="1"/>
        <end position="52"/>
    </location>
</feature>
<dbReference type="PANTHER" id="PTHR42852">
    <property type="entry name" value="THIOL:DISULFIDE INTERCHANGE PROTEIN DSBE"/>
    <property type="match status" value="1"/>
</dbReference>
<accession>A0A2R4TE45</accession>
<dbReference type="PANTHER" id="PTHR42852:SF17">
    <property type="entry name" value="THIOREDOXIN-LIKE PROTEIN HI_1115"/>
    <property type="match status" value="1"/>
</dbReference>
<dbReference type="Gene3D" id="3.40.30.10">
    <property type="entry name" value="Glutaredoxin"/>
    <property type="match status" value="1"/>
</dbReference>
<proteinExistence type="predicted"/>
<organism evidence="3 4">
    <name type="scientific">Streptomyces lunaelactis</name>
    <dbReference type="NCBI Taxonomy" id="1535768"/>
    <lineage>
        <taxon>Bacteria</taxon>
        <taxon>Bacillati</taxon>
        <taxon>Actinomycetota</taxon>
        <taxon>Actinomycetes</taxon>
        <taxon>Kitasatosporales</taxon>
        <taxon>Streptomycetaceae</taxon>
        <taxon>Streptomyces</taxon>
    </lineage>
</organism>
<evidence type="ECO:0000313" key="4">
    <source>
        <dbReference type="Proteomes" id="UP000244201"/>
    </source>
</evidence>
<reference evidence="3 4" key="1">
    <citation type="submission" date="2018-01" db="EMBL/GenBank/DDBJ databases">
        <title>Complete genome sequence of Streptomyces lunaelactis MM109T, a Ferroverdin A producer isolated from cave moonmilk deposits.</title>
        <authorList>
            <person name="Naome A."/>
            <person name="Martinet L."/>
            <person name="Maciejewska M."/>
            <person name="Anderssen S."/>
            <person name="Adam D."/>
            <person name="Tenconi E."/>
            <person name="Deflandre B."/>
            <person name="Arguelles-Arias A."/>
            <person name="Calusinska M."/>
            <person name="Copieters W."/>
            <person name="Karim L."/>
            <person name="Hanikenne M."/>
            <person name="Baurain D."/>
            <person name="van Wezel G."/>
            <person name="Smargiasso N."/>
            <person name="de Pauw E."/>
            <person name="Delfosse P."/>
            <person name="Rigali S."/>
        </authorList>
    </citation>
    <scope>NUCLEOTIDE SEQUENCE [LARGE SCALE GENOMIC DNA]</scope>
    <source>
        <strain evidence="3 4">MM109</strain>
    </source>
</reference>
<evidence type="ECO:0000313" key="3">
    <source>
        <dbReference type="EMBL" id="AVZ77406.1"/>
    </source>
</evidence>
<feature type="domain" description="Thioredoxin" evidence="2">
    <location>
        <begin position="48"/>
        <end position="186"/>
    </location>
</feature>
<dbReference type="GO" id="GO:0016491">
    <property type="term" value="F:oxidoreductase activity"/>
    <property type="evidence" value="ECO:0007669"/>
    <property type="project" value="InterPro"/>
</dbReference>
<dbReference type="InterPro" id="IPR036249">
    <property type="entry name" value="Thioredoxin-like_sf"/>
</dbReference>
<dbReference type="Pfam" id="PF00578">
    <property type="entry name" value="AhpC-TSA"/>
    <property type="match status" value="1"/>
</dbReference>
<dbReference type="SUPFAM" id="SSF52833">
    <property type="entry name" value="Thioredoxin-like"/>
    <property type="match status" value="1"/>
</dbReference>
<evidence type="ECO:0000259" key="2">
    <source>
        <dbReference type="PROSITE" id="PS51352"/>
    </source>
</evidence>